<evidence type="ECO:0000259" key="1">
    <source>
        <dbReference type="Pfam" id="PF08878"/>
    </source>
</evidence>
<protein>
    <recommendedName>
        <fullName evidence="1">Anti-bacteriophage protein A/HamA C-terminal domain-containing protein</fullName>
    </recommendedName>
</protein>
<dbReference type="Proteomes" id="UP000182121">
    <property type="component" value="Unassembled WGS sequence"/>
</dbReference>
<comment type="caution">
    <text evidence="2">The sequence shown here is derived from an EMBL/GenBank/DDBJ whole genome shotgun (WGS) entry which is preliminary data.</text>
</comment>
<organism evidence="2 3">
    <name type="scientific">Enterocloster clostridioformis</name>
    <dbReference type="NCBI Taxonomy" id="1531"/>
    <lineage>
        <taxon>Bacteria</taxon>
        <taxon>Bacillati</taxon>
        <taxon>Bacillota</taxon>
        <taxon>Clostridia</taxon>
        <taxon>Lachnospirales</taxon>
        <taxon>Lachnospiraceae</taxon>
        <taxon>Enterocloster</taxon>
    </lineage>
</organism>
<dbReference type="InterPro" id="IPR014976">
    <property type="entry name" value="AbpA_HamA_C"/>
</dbReference>
<reference evidence="2 3" key="1">
    <citation type="submission" date="2016-10" db="EMBL/GenBank/DDBJ databases">
        <authorList>
            <person name="Varghese N."/>
            <person name="Submissions S."/>
        </authorList>
    </citation>
    <scope>NUCLEOTIDE SEQUENCE [LARGE SCALE GENOMIC DNA]</scope>
    <source>
        <strain evidence="2 3">NLAE-zl-C196</strain>
    </source>
</reference>
<accession>A0A1I0K3R2</accession>
<evidence type="ECO:0000313" key="3">
    <source>
        <dbReference type="Proteomes" id="UP000182121"/>
    </source>
</evidence>
<feature type="domain" description="Anti-bacteriophage protein A/HamA C-terminal" evidence="1">
    <location>
        <begin position="4"/>
        <end position="263"/>
    </location>
</feature>
<gene>
    <name evidence="2" type="ORF">SAMN05216521_108711</name>
</gene>
<dbReference type="EMBL" id="FOIO01000087">
    <property type="protein sequence ID" value="SEU18183.1"/>
    <property type="molecule type" value="Genomic_DNA"/>
</dbReference>
<name>A0A1I0K3R2_9FIRM</name>
<dbReference type="Pfam" id="PF08878">
    <property type="entry name" value="HamA"/>
    <property type="match status" value="1"/>
</dbReference>
<proteinExistence type="predicted"/>
<dbReference type="RefSeq" id="WP_074664384.1">
    <property type="nucleotide sequence ID" value="NZ_FOIO01000087.1"/>
</dbReference>
<evidence type="ECO:0000313" key="2">
    <source>
        <dbReference type="EMBL" id="SEU18183.1"/>
    </source>
</evidence>
<sequence>MRPQYLDWLIQEKPVTTCEGKQIVIYELVIQNDESVLNSWAKHLREHYCADSEMDVLRAGYGFKRDEYLAKIKFPDANINPGPSVRSGDFTEILIADYVQYVLDYIVPRTRYDRKVNRNSSTMGSDLIGYKCGKKISGSDELIVFEVKATASETRPSSKARLQKAVDDSNKDVVRLAESLNAVVQRLIDRGDLDEARHVQRFQNASDTPYRKTFAAAAVHSNMSYSENLLKTVSTKHHADPDLKLIVMHCDKLMEFIHEMYGRACGC</sequence>
<dbReference type="AlphaFoldDB" id="A0A1I0K3R2"/>